<dbReference type="AlphaFoldDB" id="A0A9E6RDQ2"/>
<organism evidence="2 3">
    <name type="scientific">Chenggangzhangella methanolivorans</name>
    <dbReference type="NCBI Taxonomy" id="1437009"/>
    <lineage>
        <taxon>Bacteria</taxon>
        <taxon>Pseudomonadati</taxon>
        <taxon>Pseudomonadota</taxon>
        <taxon>Alphaproteobacteria</taxon>
        <taxon>Hyphomicrobiales</taxon>
        <taxon>Methylopilaceae</taxon>
        <taxon>Chenggangzhangella</taxon>
    </lineage>
</organism>
<dbReference type="RefSeq" id="WP_261402253.1">
    <property type="nucleotide sequence ID" value="NZ_CP081869.1"/>
</dbReference>
<feature type="signal peptide" evidence="1">
    <location>
        <begin position="1"/>
        <end position="19"/>
    </location>
</feature>
<feature type="chain" id="PRO_5039007901" evidence="1">
    <location>
        <begin position="20"/>
        <end position="166"/>
    </location>
</feature>
<reference evidence="2" key="1">
    <citation type="submission" date="2021-08" db="EMBL/GenBank/DDBJ databases">
        <authorList>
            <person name="Zhang H."/>
            <person name="Xu M."/>
            <person name="Yu Z."/>
            <person name="Yang L."/>
            <person name="Cai Y."/>
        </authorList>
    </citation>
    <scope>NUCLEOTIDE SEQUENCE</scope>
    <source>
        <strain evidence="2">CHL1</strain>
    </source>
</reference>
<keyword evidence="3" id="KW-1185">Reference proteome</keyword>
<evidence type="ECO:0000256" key="1">
    <source>
        <dbReference type="SAM" id="SignalP"/>
    </source>
</evidence>
<keyword evidence="1" id="KW-0732">Signal</keyword>
<evidence type="ECO:0000313" key="3">
    <source>
        <dbReference type="Proteomes" id="UP000825701"/>
    </source>
</evidence>
<proteinExistence type="predicted"/>
<dbReference type="Proteomes" id="UP000825701">
    <property type="component" value="Chromosome"/>
</dbReference>
<evidence type="ECO:0000313" key="2">
    <source>
        <dbReference type="EMBL" id="QZN99210.1"/>
    </source>
</evidence>
<dbReference type="EMBL" id="CP081869">
    <property type="protein sequence ID" value="QZN99210.1"/>
    <property type="molecule type" value="Genomic_DNA"/>
</dbReference>
<protein>
    <submittedName>
        <fullName evidence="2">Uncharacterized protein</fullName>
    </submittedName>
</protein>
<dbReference type="KEGG" id="cmet:K6K41_20680"/>
<sequence length="166" mass="17422">MRKSIAAACLVFAATSAHAQTPTGEWEYGQLHLSLDRSQAAGARCFFPKFDAEPSDIDIGYSRIRGDGAKTGAIVLPEIGVSGDGALLRIAGGTAIKLKSAKNGSLEFAGEGIGYSKGVQVVPNVTFTVANFRTTEKKGRLLVEFDLKADASFGGCGFKANGKYVK</sequence>
<accession>A0A9E6RDQ2</accession>
<name>A0A9E6RDQ2_9HYPH</name>
<gene>
    <name evidence="2" type="ORF">K6K41_20680</name>
</gene>